<accession>A0A1G7MCV7</accession>
<dbReference type="Proteomes" id="UP000324020">
    <property type="component" value="Unassembled WGS sequence"/>
</dbReference>
<evidence type="ECO:0000313" key="1">
    <source>
        <dbReference type="EMBL" id="SDF59531.1"/>
    </source>
</evidence>
<proteinExistence type="predicted"/>
<name>A0A1G7MCV7_9EURY</name>
<evidence type="ECO:0000313" key="2">
    <source>
        <dbReference type="Proteomes" id="UP000324020"/>
    </source>
</evidence>
<organism evidence="1 2">
    <name type="scientific">Halorubrum xinjiangense</name>
    <dbReference type="NCBI Taxonomy" id="261291"/>
    <lineage>
        <taxon>Archaea</taxon>
        <taxon>Methanobacteriati</taxon>
        <taxon>Methanobacteriota</taxon>
        <taxon>Stenosarchaea group</taxon>
        <taxon>Halobacteria</taxon>
        <taxon>Halobacteriales</taxon>
        <taxon>Haloferacaceae</taxon>
        <taxon>Halorubrum</taxon>
    </lineage>
</organism>
<keyword evidence="2" id="KW-1185">Reference proteome</keyword>
<reference evidence="1 2" key="1">
    <citation type="submission" date="2016-10" db="EMBL/GenBank/DDBJ databases">
        <authorList>
            <person name="Varghese N."/>
            <person name="Submissions S."/>
        </authorList>
    </citation>
    <scope>NUCLEOTIDE SEQUENCE [LARGE SCALE GENOMIC DNA]</scope>
    <source>
        <strain evidence="1 2">CGMCC 1.3527</strain>
    </source>
</reference>
<dbReference type="RefSeq" id="WP_149798573.1">
    <property type="nucleotide sequence ID" value="NZ_FNBO01000006.1"/>
</dbReference>
<dbReference type="OrthoDB" id="176962at2157"/>
<gene>
    <name evidence="1" type="ORF">SAMN04488067_10611</name>
</gene>
<dbReference type="AlphaFoldDB" id="A0A1G7MCV7"/>
<sequence length="66" mass="7592">MSDYTTISLRKEFVADVEEYIEDEPFGSVKEFVKHVVVQEMESDDGISESEAKQIAQKLQDLGYME</sequence>
<dbReference type="EMBL" id="FNBO01000006">
    <property type="protein sequence ID" value="SDF59531.1"/>
    <property type="molecule type" value="Genomic_DNA"/>
</dbReference>
<protein>
    <recommendedName>
        <fullName evidence="3">CopG family transcriptional regulator</fullName>
    </recommendedName>
</protein>
<evidence type="ECO:0008006" key="3">
    <source>
        <dbReference type="Google" id="ProtNLM"/>
    </source>
</evidence>